<comment type="subcellular location">
    <subcellularLocation>
        <location evidence="1">Cell membrane</location>
        <topology evidence="1">Multi-pass membrane protein</topology>
    </subcellularLocation>
</comment>
<proteinExistence type="predicted"/>
<dbReference type="Pfam" id="PF09335">
    <property type="entry name" value="VTT_dom"/>
    <property type="match status" value="1"/>
</dbReference>
<dbReference type="STRING" id="169427.SAMN05192548_103860"/>
<dbReference type="Gene3D" id="3.30.870.10">
    <property type="entry name" value="Endonuclease Chain A"/>
    <property type="match status" value="1"/>
</dbReference>
<dbReference type="Proteomes" id="UP000184395">
    <property type="component" value="Unassembled WGS sequence"/>
</dbReference>
<organism evidence="9 10">
    <name type="scientific">Paraburkholderia terricola</name>
    <dbReference type="NCBI Taxonomy" id="169427"/>
    <lineage>
        <taxon>Bacteria</taxon>
        <taxon>Pseudomonadati</taxon>
        <taxon>Pseudomonadota</taxon>
        <taxon>Betaproteobacteria</taxon>
        <taxon>Burkholderiales</taxon>
        <taxon>Burkholderiaceae</taxon>
        <taxon>Paraburkholderia</taxon>
    </lineage>
</organism>
<feature type="transmembrane region" description="Helical" evidence="7">
    <location>
        <begin position="530"/>
        <end position="550"/>
    </location>
</feature>
<keyword evidence="4 7" id="KW-1133">Transmembrane helix</keyword>
<dbReference type="GO" id="GO:0003824">
    <property type="term" value="F:catalytic activity"/>
    <property type="evidence" value="ECO:0007669"/>
    <property type="project" value="InterPro"/>
</dbReference>
<gene>
    <name evidence="9" type="ORF">SAMN05192548_103860</name>
</gene>
<dbReference type="GO" id="GO:0005886">
    <property type="term" value="C:plasma membrane"/>
    <property type="evidence" value="ECO:0007669"/>
    <property type="project" value="UniProtKB-SubCell"/>
</dbReference>
<feature type="domain" description="PLD phosphodiesterase" evidence="8">
    <location>
        <begin position="232"/>
        <end position="259"/>
    </location>
</feature>
<feature type="transmembrane region" description="Helical" evidence="7">
    <location>
        <begin position="374"/>
        <end position="394"/>
    </location>
</feature>
<evidence type="ECO:0000259" key="8">
    <source>
        <dbReference type="PROSITE" id="PS50035"/>
    </source>
</evidence>
<evidence type="ECO:0000256" key="5">
    <source>
        <dbReference type="ARBA" id="ARBA00023136"/>
    </source>
</evidence>
<keyword evidence="3 7" id="KW-0812">Transmembrane</keyword>
<accession>A0A1M6VDS6</accession>
<feature type="transmembrane region" description="Helical" evidence="7">
    <location>
        <begin position="454"/>
        <end position="474"/>
    </location>
</feature>
<dbReference type="SMART" id="SM00155">
    <property type="entry name" value="PLDc"/>
    <property type="match status" value="1"/>
</dbReference>
<keyword evidence="5 7" id="KW-0472">Membrane</keyword>
<evidence type="ECO:0000313" key="10">
    <source>
        <dbReference type="Proteomes" id="UP000184395"/>
    </source>
</evidence>
<feature type="transmembrane region" description="Helical" evidence="7">
    <location>
        <begin position="494"/>
        <end position="518"/>
    </location>
</feature>
<dbReference type="RefSeq" id="WP_084561486.1">
    <property type="nucleotide sequence ID" value="NZ_CADFGY010000034.1"/>
</dbReference>
<feature type="compositionally biased region" description="Polar residues" evidence="6">
    <location>
        <begin position="8"/>
        <end position="17"/>
    </location>
</feature>
<dbReference type="OrthoDB" id="8828485at2"/>
<reference evidence="9 10" key="1">
    <citation type="submission" date="2016-11" db="EMBL/GenBank/DDBJ databases">
        <authorList>
            <person name="Jaros S."/>
            <person name="Januszkiewicz K."/>
            <person name="Wedrychowicz H."/>
        </authorList>
    </citation>
    <scope>NUCLEOTIDE SEQUENCE [LARGE SCALE GENOMIC DNA]</scope>
    <source>
        <strain evidence="9 10">LMG 20594</strain>
    </source>
</reference>
<dbReference type="PANTHER" id="PTHR12677">
    <property type="entry name" value="GOLGI APPARATUS MEMBRANE PROTEIN TVP38-RELATED"/>
    <property type="match status" value="1"/>
</dbReference>
<feature type="region of interest" description="Disordered" evidence="6">
    <location>
        <begin position="85"/>
        <end position="109"/>
    </location>
</feature>
<dbReference type="InterPro" id="IPR032816">
    <property type="entry name" value="VTT_dom"/>
</dbReference>
<dbReference type="SUPFAM" id="SSF56024">
    <property type="entry name" value="Phospholipase D/nuclease"/>
    <property type="match status" value="1"/>
</dbReference>
<dbReference type="EMBL" id="FRAB01000038">
    <property type="protein sequence ID" value="SHK79620.1"/>
    <property type="molecule type" value="Genomic_DNA"/>
</dbReference>
<sequence length="589" mass="63081">MGKPELSASDSFDTSAPHTPDTPDTRKALQRATQYDAHDEAHESAPADPARRNPGKTRYQPIHDVQMMFDGPAASAMARLVHERWQRSRRSRTAPRPFQPGPANPHLWPSSVTPDFVDIDLGIALTEPAYEGREAVHQVRALHVAAVAAARRNIYIENQYFTAGAIGTALCERIGRTPGPDVAVVCPFKQSGWLQEATMGVLRARLHRLIQDADPNGRYAMYAPAIDAGRGVFVNVHSKVMIVDERVLLIGTANLNNRSMVLDTECCVAIDARGNAQAQATIARIRNALLAEHLDTSEAEVAQALERHGRLNPAIASLKHGARTLVPLTPEVAEEFRDFADKVHVLDAEAPIAPDELIRQFLPEPTHRSLTARLLVLGALALAVVALTIIWRFTPAGHPLSFTSLTHGVEQLAGTRLGPAAVVAGYALAALLSVPVTLLIAVTGFVFGALTGAAYAMAGTLIAAAAGWAVGAWLGRDAVRELAGPKLNRLSERLHQKGLLAVIVLRLVPAAPFSIVNLAAGASRIRFRDFFAGTAIGMAPGVVLATSFAHQLVSAVRHPTPFSLMVVAAIGVALVGLSLLLRRILAGRR</sequence>
<dbReference type="GO" id="GO:0006793">
    <property type="term" value="P:phosphorus metabolic process"/>
    <property type="evidence" value="ECO:0007669"/>
    <property type="project" value="UniProtKB-ARBA"/>
</dbReference>
<feature type="transmembrane region" description="Helical" evidence="7">
    <location>
        <begin position="562"/>
        <end position="581"/>
    </location>
</feature>
<name>A0A1M6VDS6_9BURK</name>
<evidence type="ECO:0000256" key="7">
    <source>
        <dbReference type="SAM" id="Phobius"/>
    </source>
</evidence>
<feature type="compositionally biased region" description="Basic and acidic residues" evidence="6">
    <location>
        <begin position="36"/>
        <end position="51"/>
    </location>
</feature>
<evidence type="ECO:0000256" key="2">
    <source>
        <dbReference type="ARBA" id="ARBA00022475"/>
    </source>
</evidence>
<protein>
    <submittedName>
        <fullName evidence="9">Uncharacterized membrane protein YdjX, TVP38/TMEM64 family, SNARE-associated domain</fullName>
    </submittedName>
</protein>
<feature type="region of interest" description="Disordered" evidence="6">
    <location>
        <begin position="1"/>
        <end position="58"/>
    </location>
</feature>
<dbReference type="InterPro" id="IPR025202">
    <property type="entry name" value="PLD-like_dom"/>
</dbReference>
<evidence type="ECO:0000256" key="1">
    <source>
        <dbReference type="ARBA" id="ARBA00004651"/>
    </source>
</evidence>
<dbReference type="InterPro" id="IPR015414">
    <property type="entry name" value="TMEM64"/>
</dbReference>
<evidence type="ECO:0000256" key="4">
    <source>
        <dbReference type="ARBA" id="ARBA00022989"/>
    </source>
</evidence>
<dbReference type="CDD" id="cd09143">
    <property type="entry name" value="PLDc_vPLD1_2_like_bac_2"/>
    <property type="match status" value="1"/>
</dbReference>
<dbReference type="PANTHER" id="PTHR12677:SF59">
    <property type="entry name" value="GOLGI APPARATUS MEMBRANE PROTEIN TVP38-RELATED"/>
    <property type="match status" value="1"/>
</dbReference>
<dbReference type="AlphaFoldDB" id="A0A1M6VDS6"/>
<evidence type="ECO:0000256" key="6">
    <source>
        <dbReference type="SAM" id="MobiDB-lite"/>
    </source>
</evidence>
<dbReference type="Pfam" id="PF13091">
    <property type="entry name" value="PLDc_2"/>
    <property type="match status" value="1"/>
</dbReference>
<dbReference type="InterPro" id="IPR001736">
    <property type="entry name" value="PLipase_D/transphosphatidylase"/>
</dbReference>
<evidence type="ECO:0000313" key="9">
    <source>
        <dbReference type="EMBL" id="SHK79620.1"/>
    </source>
</evidence>
<dbReference type="PROSITE" id="PS50035">
    <property type="entry name" value="PLD"/>
    <property type="match status" value="1"/>
</dbReference>
<keyword evidence="2" id="KW-1003">Cell membrane</keyword>
<evidence type="ECO:0000256" key="3">
    <source>
        <dbReference type="ARBA" id="ARBA00022692"/>
    </source>
</evidence>
<feature type="transmembrane region" description="Helical" evidence="7">
    <location>
        <begin position="423"/>
        <end position="447"/>
    </location>
</feature>